<feature type="region of interest" description="Disordered" evidence="1">
    <location>
        <begin position="146"/>
        <end position="165"/>
    </location>
</feature>
<protein>
    <submittedName>
        <fullName evidence="2">Uncharacterized protein</fullName>
    </submittedName>
</protein>
<feature type="compositionally biased region" description="Basic and acidic residues" evidence="1">
    <location>
        <begin position="1"/>
        <end position="12"/>
    </location>
</feature>
<evidence type="ECO:0000256" key="1">
    <source>
        <dbReference type="SAM" id="MobiDB-lite"/>
    </source>
</evidence>
<gene>
    <name evidence="2" type="ORF">NHX12_028571</name>
</gene>
<evidence type="ECO:0000313" key="2">
    <source>
        <dbReference type="EMBL" id="KAJ3603830.1"/>
    </source>
</evidence>
<sequence>MPRGTRSEDRSSKPGAVITDPLKVGHHLRETRAEQPFRGQGALDEARPVTVRNCRVGQPHGAVAHCRPRHLPARRGGQRLAQLQDGTADHSDLFNLLLPERHLPNGQGGQGRGKEGHIVDRRSALCGTDVGAASCFCRRSGGSGFSLGRHPAPSQRSAAREDSRRGIPLASTVVQPSTLVNAMKVFTGAVSDDGSSVAAVRNGWMGGNRGHRVERRDEERGLKKSPSMSSALTLGSGGGMGMSLEAAALRIIPSKWLMKPLACPAPVVRGTG</sequence>
<accession>A0A9Q0EEA3</accession>
<keyword evidence="3" id="KW-1185">Reference proteome</keyword>
<name>A0A9Q0EEA3_9TELE</name>
<reference evidence="2" key="1">
    <citation type="submission" date="2022-07" db="EMBL/GenBank/DDBJ databases">
        <title>Chromosome-level genome of Muraenolepis orangiensis.</title>
        <authorList>
            <person name="Kim J."/>
        </authorList>
    </citation>
    <scope>NUCLEOTIDE SEQUENCE</scope>
    <source>
        <strain evidence="2">KU_S4_2022</strain>
        <tissue evidence="2">Muscle</tissue>
    </source>
</reference>
<dbReference type="EMBL" id="JANIIK010000044">
    <property type="protein sequence ID" value="KAJ3603830.1"/>
    <property type="molecule type" value="Genomic_DNA"/>
</dbReference>
<dbReference type="Proteomes" id="UP001148018">
    <property type="component" value="Unassembled WGS sequence"/>
</dbReference>
<evidence type="ECO:0000313" key="3">
    <source>
        <dbReference type="Proteomes" id="UP001148018"/>
    </source>
</evidence>
<feature type="region of interest" description="Disordered" evidence="1">
    <location>
        <begin position="208"/>
        <end position="232"/>
    </location>
</feature>
<proteinExistence type="predicted"/>
<feature type="region of interest" description="Disordered" evidence="1">
    <location>
        <begin position="1"/>
        <end position="25"/>
    </location>
</feature>
<dbReference type="AlphaFoldDB" id="A0A9Q0EEA3"/>
<comment type="caution">
    <text evidence="2">The sequence shown here is derived from an EMBL/GenBank/DDBJ whole genome shotgun (WGS) entry which is preliminary data.</text>
</comment>
<organism evidence="2 3">
    <name type="scientific">Muraenolepis orangiensis</name>
    <name type="common">Patagonian moray cod</name>
    <dbReference type="NCBI Taxonomy" id="630683"/>
    <lineage>
        <taxon>Eukaryota</taxon>
        <taxon>Metazoa</taxon>
        <taxon>Chordata</taxon>
        <taxon>Craniata</taxon>
        <taxon>Vertebrata</taxon>
        <taxon>Euteleostomi</taxon>
        <taxon>Actinopterygii</taxon>
        <taxon>Neopterygii</taxon>
        <taxon>Teleostei</taxon>
        <taxon>Neoteleostei</taxon>
        <taxon>Acanthomorphata</taxon>
        <taxon>Zeiogadaria</taxon>
        <taxon>Gadariae</taxon>
        <taxon>Gadiformes</taxon>
        <taxon>Muraenolepidoidei</taxon>
        <taxon>Muraenolepididae</taxon>
        <taxon>Muraenolepis</taxon>
    </lineage>
</organism>